<evidence type="ECO:0000313" key="2">
    <source>
        <dbReference type="Proteomes" id="UP000308652"/>
    </source>
</evidence>
<protein>
    <recommendedName>
        <fullName evidence="3">F-box domain-containing protein</fullName>
    </recommendedName>
</protein>
<dbReference type="InterPro" id="IPR032675">
    <property type="entry name" value="LRR_dom_sf"/>
</dbReference>
<accession>A0A5C3M3I5</accession>
<dbReference type="Proteomes" id="UP000308652">
    <property type="component" value="Unassembled WGS sequence"/>
</dbReference>
<organism evidence="1 2">
    <name type="scientific">Crucibulum laeve</name>
    <dbReference type="NCBI Taxonomy" id="68775"/>
    <lineage>
        <taxon>Eukaryota</taxon>
        <taxon>Fungi</taxon>
        <taxon>Dikarya</taxon>
        <taxon>Basidiomycota</taxon>
        <taxon>Agaricomycotina</taxon>
        <taxon>Agaricomycetes</taxon>
        <taxon>Agaricomycetidae</taxon>
        <taxon>Agaricales</taxon>
        <taxon>Agaricineae</taxon>
        <taxon>Nidulariaceae</taxon>
        <taxon>Crucibulum</taxon>
    </lineage>
</organism>
<sequence>MPSSSFITPLYIPRSTARQYASHIVLAILKFDSHKSAVIGIISSQNLPLNLTCDFRLKDFLVQQGHFAEVFHMILLASARWSRVSIRFDERYGTEITNKLNGLNVPLLEYFQFTSSSYSVNDVNLLRDAHSLKKLQLSCASLRDFKNVLHGITSLYLTAHYPMTFQEFRDTILLIPHLTELSMLRCNIDNWPSLPSSDDIIPLPSLSTLEFADRRYTLFYPLLWISAPGLQTITLHDIVDHDLPQSTTIPLLLQNFPAVRKLVLQGSASFLEEASFMELNSIFPMLDHVAIVLSQELFVEQFTYAMLETTLWPRLRSVTMNPPASENSISNMIAVRAISKIPLGRLVIPPSQFVRIDWLNQQVKVEVCDMPY</sequence>
<proteinExistence type="predicted"/>
<dbReference type="STRING" id="68775.A0A5C3M3I5"/>
<keyword evidence="2" id="KW-1185">Reference proteome</keyword>
<dbReference type="Gene3D" id="3.80.10.10">
    <property type="entry name" value="Ribonuclease Inhibitor"/>
    <property type="match status" value="1"/>
</dbReference>
<evidence type="ECO:0000313" key="1">
    <source>
        <dbReference type="EMBL" id="TFK39974.1"/>
    </source>
</evidence>
<reference evidence="1 2" key="1">
    <citation type="journal article" date="2019" name="Nat. Ecol. Evol.">
        <title>Megaphylogeny resolves global patterns of mushroom evolution.</title>
        <authorList>
            <person name="Varga T."/>
            <person name="Krizsan K."/>
            <person name="Foldi C."/>
            <person name="Dima B."/>
            <person name="Sanchez-Garcia M."/>
            <person name="Sanchez-Ramirez S."/>
            <person name="Szollosi G.J."/>
            <person name="Szarkandi J.G."/>
            <person name="Papp V."/>
            <person name="Albert L."/>
            <person name="Andreopoulos W."/>
            <person name="Angelini C."/>
            <person name="Antonin V."/>
            <person name="Barry K.W."/>
            <person name="Bougher N.L."/>
            <person name="Buchanan P."/>
            <person name="Buyck B."/>
            <person name="Bense V."/>
            <person name="Catcheside P."/>
            <person name="Chovatia M."/>
            <person name="Cooper J."/>
            <person name="Damon W."/>
            <person name="Desjardin D."/>
            <person name="Finy P."/>
            <person name="Geml J."/>
            <person name="Haridas S."/>
            <person name="Hughes K."/>
            <person name="Justo A."/>
            <person name="Karasinski D."/>
            <person name="Kautmanova I."/>
            <person name="Kiss B."/>
            <person name="Kocsube S."/>
            <person name="Kotiranta H."/>
            <person name="LaButti K.M."/>
            <person name="Lechner B.E."/>
            <person name="Liimatainen K."/>
            <person name="Lipzen A."/>
            <person name="Lukacs Z."/>
            <person name="Mihaltcheva S."/>
            <person name="Morgado L.N."/>
            <person name="Niskanen T."/>
            <person name="Noordeloos M.E."/>
            <person name="Ohm R.A."/>
            <person name="Ortiz-Santana B."/>
            <person name="Ovrebo C."/>
            <person name="Racz N."/>
            <person name="Riley R."/>
            <person name="Savchenko A."/>
            <person name="Shiryaev A."/>
            <person name="Soop K."/>
            <person name="Spirin V."/>
            <person name="Szebenyi C."/>
            <person name="Tomsovsky M."/>
            <person name="Tulloss R.E."/>
            <person name="Uehling J."/>
            <person name="Grigoriev I.V."/>
            <person name="Vagvolgyi C."/>
            <person name="Papp T."/>
            <person name="Martin F.M."/>
            <person name="Miettinen O."/>
            <person name="Hibbett D.S."/>
            <person name="Nagy L.G."/>
        </authorList>
    </citation>
    <scope>NUCLEOTIDE SEQUENCE [LARGE SCALE GENOMIC DNA]</scope>
    <source>
        <strain evidence="1 2">CBS 166.37</strain>
    </source>
</reference>
<dbReference type="AlphaFoldDB" id="A0A5C3M3I5"/>
<name>A0A5C3M3I5_9AGAR</name>
<dbReference type="OrthoDB" id="2973282at2759"/>
<gene>
    <name evidence="1" type="ORF">BDQ12DRAFT_665170</name>
</gene>
<dbReference type="EMBL" id="ML213598">
    <property type="protein sequence ID" value="TFK39974.1"/>
    <property type="molecule type" value="Genomic_DNA"/>
</dbReference>
<dbReference type="SUPFAM" id="SSF52047">
    <property type="entry name" value="RNI-like"/>
    <property type="match status" value="1"/>
</dbReference>
<evidence type="ECO:0008006" key="3">
    <source>
        <dbReference type="Google" id="ProtNLM"/>
    </source>
</evidence>